<gene>
    <name evidence="1" type="ORF">GMOD_00000336</name>
</gene>
<accession>A0A3M7M789</accession>
<proteinExistence type="predicted"/>
<dbReference type="OrthoDB" id="5362512at2759"/>
<evidence type="ECO:0000313" key="2">
    <source>
        <dbReference type="Proteomes" id="UP000265663"/>
    </source>
</evidence>
<evidence type="ECO:0000313" key="1">
    <source>
        <dbReference type="EMBL" id="RMZ70264.1"/>
    </source>
</evidence>
<dbReference type="EMBL" id="KE747824">
    <property type="protein sequence ID" value="RMZ70264.1"/>
    <property type="molecule type" value="Genomic_DNA"/>
</dbReference>
<organism evidence="1 2">
    <name type="scientific">Pyrenophora seminiperda CCB06</name>
    <dbReference type="NCBI Taxonomy" id="1302712"/>
    <lineage>
        <taxon>Eukaryota</taxon>
        <taxon>Fungi</taxon>
        <taxon>Dikarya</taxon>
        <taxon>Ascomycota</taxon>
        <taxon>Pezizomycotina</taxon>
        <taxon>Dothideomycetes</taxon>
        <taxon>Pleosporomycetidae</taxon>
        <taxon>Pleosporales</taxon>
        <taxon>Pleosporineae</taxon>
        <taxon>Pleosporaceae</taxon>
        <taxon>Pyrenophora</taxon>
    </lineage>
</organism>
<dbReference type="AlphaFoldDB" id="A0A3M7M789"/>
<dbReference type="Proteomes" id="UP000265663">
    <property type="component" value="Unassembled WGS sequence"/>
</dbReference>
<reference evidence="1 2" key="1">
    <citation type="journal article" date="2014" name="PLoS ONE">
        <title>De novo Genome Assembly of the Fungal Plant Pathogen Pyrenophora semeniperda.</title>
        <authorList>
            <person name="Soliai M.M."/>
            <person name="Meyer S.E."/>
            <person name="Udall J.A."/>
            <person name="Elzinga D.E."/>
            <person name="Hermansen R.A."/>
            <person name="Bodily P.M."/>
            <person name="Hart A.A."/>
            <person name="Coleman C.E."/>
        </authorList>
    </citation>
    <scope>NUCLEOTIDE SEQUENCE [LARGE SCALE GENOMIC DNA]</scope>
    <source>
        <strain evidence="1 2">CCB06</strain>
        <tissue evidence="1">Mycelium</tissue>
    </source>
</reference>
<sequence length="167" mass="18774">MWSVYVAPSWSWASVDGSVRASLRGAEKYAIHVEDVVLAYATDDVTGAVTDGWLDIRGSLKPMKLQRFDHEYHGTPWSMTINTGFGRKQGNSNEDYEQDDASKPVYVQLDIAPTSEVEFDEDNAGERLFFMPISEPQDWAVQHSLSLMLRLVDVATPSFQRIGIIET</sequence>
<name>A0A3M7M789_9PLEO</name>
<protein>
    <submittedName>
        <fullName evidence="1">Heterokaryon incompatibility</fullName>
    </submittedName>
</protein>
<keyword evidence="2" id="KW-1185">Reference proteome</keyword>